<dbReference type="SUPFAM" id="SSF48113">
    <property type="entry name" value="Heme-dependent peroxidases"/>
    <property type="match status" value="1"/>
</dbReference>
<dbReference type="OrthoDB" id="5985073at2759"/>
<evidence type="ECO:0000259" key="9">
    <source>
        <dbReference type="PROSITE" id="PS50873"/>
    </source>
</evidence>
<dbReference type="EC" id="1.11.1.-" evidence="8"/>
<evidence type="ECO:0000256" key="6">
    <source>
        <dbReference type="ARBA" id="ARBA00023002"/>
    </source>
</evidence>
<dbReference type="GO" id="GO:0000302">
    <property type="term" value="P:response to reactive oxygen species"/>
    <property type="evidence" value="ECO:0007669"/>
    <property type="project" value="TreeGrafter"/>
</dbReference>
<name>A0A2A9NVP1_9AGAR</name>
<dbReference type="GO" id="GO:0042744">
    <property type="term" value="P:hydrogen peroxide catabolic process"/>
    <property type="evidence" value="ECO:0007669"/>
    <property type="project" value="TreeGrafter"/>
</dbReference>
<feature type="domain" description="Plant heme peroxidase family profile" evidence="9">
    <location>
        <begin position="121"/>
        <end position="308"/>
    </location>
</feature>
<dbReference type="InterPro" id="IPR010255">
    <property type="entry name" value="Haem_peroxidase_sf"/>
</dbReference>
<dbReference type="STRING" id="703135.A0A2A9NVP1"/>
<evidence type="ECO:0000256" key="4">
    <source>
        <dbReference type="ARBA" id="ARBA00022617"/>
    </source>
</evidence>
<evidence type="ECO:0000256" key="7">
    <source>
        <dbReference type="ARBA" id="ARBA00023004"/>
    </source>
</evidence>
<evidence type="ECO:0000313" key="10">
    <source>
        <dbReference type="EMBL" id="PFH51753.1"/>
    </source>
</evidence>
<sequence length="604" mass="65942">MRRHAQFALLFASSITPHALSYKWPSPQYEALEGYLYEGRRSDGSNLAAIVHPCRKRQGTLSSIPAEWLRFAFHDMSTYDASNGTGGLDSSITYELNRPENFGLGFVNTQSDFENFPNKYVSRSDVIALGAIMAVATCGGPTIPFRGGRVDALTAGVFGTPEPQQDLQTHTQMFSRAGFSQTEMIQMVACGHTLGGVRSADKPEIVPPGPDPTVTTIVDFDTTMQFDNKVVTEYLSGTTHNPLVVTPNVTLQSDSRIFSSDNNSTMQSLSSSDTFASTCKSIFERMLNTVPSGVRLTDEIQLIPAKVHDIQLTVERNNLVLKTSLRLTQPIDGPVNTKRTVTMFFCDRYGSKANCNGGSKSAQPARTVKEDPNLSPVTFNLGKYFINYNFVVPIDPTTSISKFWFEVDEKDGSKPTVYDNERDDYVVDQDQLIFVPTLGSTDYRLNPTRRGGGPVGGSNQTFTRTYTLVAGVRQESNPSTVTMSVFDSAIRGYPAPLNQTIPLTLNSSLSPAGGYKFYSARVESVGLQLTADFVAVVDGKQYGLDFQSTTFLDNTPYVPTTNVTNTSNTPTTNHSAALRPSPTGATLLVIAFASIVRLALDIFS</sequence>
<feature type="signal peptide" evidence="8">
    <location>
        <begin position="1"/>
        <end position="21"/>
    </location>
</feature>
<dbReference type="EMBL" id="KZ301985">
    <property type="protein sequence ID" value="PFH51753.1"/>
    <property type="molecule type" value="Genomic_DNA"/>
</dbReference>
<dbReference type="AlphaFoldDB" id="A0A2A9NVP1"/>
<dbReference type="PRINTS" id="PR00459">
    <property type="entry name" value="ASPEROXIDASE"/>
</dbReference>
<dbReference type="Proteomes" id="UP000242287">
    <property type="component" value="Unassembled WGS sequence"/>
</dbReference>
<dbReference type="PROSITE" id="PS50873">
    <property type="entry name" value="PEROXIDASE_4"/>
    <property type="match status" value="1"/>
</dbReference>
<keyword evidence="8" id="KW-0732">Signal</keyword>
<dbReference type="PANTHER" id="PTHR31356">
    <property type="entry name" value="THYLAKOID LUMENAL 29 KDA PROTEIN, CHLOROPLASTIC-RELATED"/>
    <property type="match status" value="1"/>
</dbReference>
<dbReference type="InterPro" id="IPR002207">
    <property type="entry name" value="Peroxidase_I"/>
</dbReference>
<dbReference type="PANTHER" id="PTHR31356:SF53">
    <property type="entry name" value="HEME PEROXIDASE"/>
    <property type="match status" value="1"/>
</dbReference>
<evidence type="ECO:0000256" key="5">
    <source>
        <dbReference type="ARBA" id="ARBA00022723"/>
    </source>
</evidence>
<dbReference type="InterPro" id="IPR044831">
    <property type="entry name" value="Ccp1-like"/>
</dbReference>
<proteinExistence type="inferred from homology"/>
<evidence type="ECO:0000313" key="11">
    <source>
        <dbReference type="Proteomes" id="UP000242287"/>
    </source>
</evidence>
<dbReference type="PRINTS" id="PR00458">
    <property type="entry name" value="PEROXIDASE"/>
</dbReference>
<dbReference type="GO" id="GO:0046872">
    <property type="term" value="F:metal ion binding"/>
    <property type="evidence" value="ECO:0007669"/>
    <property type="project" value="UniProtKB-UniRule"/>
</dbReference>
<reference evidence="10 11" key="1">
    <citation type="submission" date="2014-02" db="EMBL/GenBank/DDBJ databases">
        <title>Transposable element dynamics among asymbiotic and ectomycorrhizal Amanita fungi.</title>
        <authorList>
            <consortium name="DOE Joint Genome Institute"/>
            <person name="Hess J."/>
            <person name="Skrede I."/>
            <person name="Wolfe B."/>
            <person name="LaButti K."/>
            <person name="Ohm R.A."/>
            <person name="Grigoriev I.V."/>
            <person name="Pringle A."/>
        </authorList>
    </citation>
    <scope>NUCLEOTIDE SEQUENCE [LARGE SCALE GENOMIC DNA]</scope>
    <source>
        <strain evidence="10 11">SKay4041</strain>
    </source>
</reference>
<keyword evidence="4" id="KW-0349">Heme</keyword>
<dbReference type="InterPro" id="IPR002016">
    <property type="entry name" value="Haem_peroxidase"/>
</dbReference>
<evidence type="ECO:0000256" key="1">
    <source>
        <dbReference type="ARBA" id="ARBA00003917"/>
    </source>
</evidence>
<keyword evidence="11" id="KW-1185">Reference proteome</keyword>
<comment type="function">
    <text evidence="1">Destroys radicals which are normally produced within the cells and which are toxic to biological systems.</text>
</comment>
<comment type="similarity">
    <text evidence="2">Belongs to the peroxidase family. Cytochrome c peroxidase subfamily.</text>
</comment>
<dbReference type="Gene3D" id="1.10.520.10">
    <property type="match status" value="1"/>
</dbReference>
<gene>
    <name evidence="10" type="ORF">AMATHDRAFT_58608</name>
</gene>
<dbReference type="Gene3D" id="1.10.420.10">
    <property type="entry name" value="Peroxidase, domain 2"/>
    <property type="match status" value="1"/>
</dbReference>
<dbReference type="GO" id="GO:0034599">
    <property type="term" value="P:cellular response to oxidative stress"/>
    <property type="evidence" value="ECO:0007669"/>
    <property type="project" value="InterPro"/>
</dbReference>
<accession>A0A2A9NVP1</accession>
<dbReference type="GO" id="GO:0020037">
    <property type="term" value="F:heme binding"/>
    <property type="evidence" value="ECO:0007669"/>
    <property type="project" value="UniProtKB-UniRule"/>
</dbReference>
<feature type="chain" id="PRO_5011819811" description="Peroxidase" evidence="8">
    <location>
        <begin position="22"/>
        <end position="604"/>
    </location>
</feature>
<keyword evidence="5" id="KW-0479">Metal-binding</keyword>
<evidence type="ECO:0000256" key="3">
    <source>
        <dbReference type="ARBA" id="ARBA00022559"/>
    </source>
</evidence>
<evidence type="ECO:0000256" key="8">
    <source>
        <dbReference type="RuleBase" id="RU363051"/>
    </source>
</evidence>
<dbReference type="Pfam" id="PF00141">
    <property type="entry name" value="peroxidase"/>
    <property type="match status" value="1"/>
</dbReference>
<keyword evidence="3 8" id="KW-0575">Peroxidase</keyword>
<evidence type="ECO:0000256" key="2">
    <source>
        <dbReference type="ARBA" id="ARBA00005997"/>
    </source>
</evidence>
<keyword evidence="7" id="KW-0408">Iron</keyword>
<dbReference type="GO" id="GO:0004601">
    <property type="term" value="F:peroxidase activity"/>
    <property type="evidence" value="ECO:0007669"/>
    <property type="project" value="UniProtKB-KW"/>
</dbReference>
<keyword evidence="6 8" id="KW-0560">Oxidoreductase</keyword>
<organism evidence="10 11">
    <name type="scientific">Amanita thiersii Skay4041</name>
    <dbReference type="NCBI Taxonomy" id="703135"/>
    <lineage>
        <taxon>Eukaryota</taxon>
        <taxon>Fungi</taxon>
        <taxon>Dikarya</taxon>
        <taxon>Basidiomycota</taxon>
        <taxon>Agaricomycotina</taxon>
        <taxon>Agaricomycetes</taxon>
        <taxon>Agaricomycetidae</taxon>
        <taxon>Agaricales</taxon>
        <taxon>Pluteineae</taxon>
        <taxon>Amanitaceae</taxon>
        <taxon>Amanita</taxon>
    </lineage>
</organism>
<protein>
    <recommendedName>
        <fullName evidence="8">Peroxidase</fullName>
        <ecNumber evidence="8">1.11.1.-</ecNumber>
    </recommendedName>
</protein>